<keyword evidence="1" id="KW-0175">Coiled coil</keyword>
<dbReference type="EMBL" id="JAKKPZ010000088">
    <property type="protein sequence ID" value="KAI1703046.1"/>
    <property type="molecule type" value="Genomic_DNA"/>
</dbReference>
<evidence type="ECO:0000256" key="1">
    <source>
        <dbReference type="SAM" id="Coils"/>
    </source>
</evidence>
<evidence type="ECO:0000313" key="3">
    <source>
        <dbReference type="EMBL" id="KAI1703046.1"/>
    </source>
</evidence>
<comment type="caution">
    <text evidence="3">The sequence shown here is derived from an EMBL/GenBank/DDBJ whole genome shotgun (WGS) entry which is preliminary data.</text>
</comment>
<evidence type="ECO:0000256" key="2">
    <source>
        <dbReference type="SAM" id="SignalP"/>
    </source>
</evidence>
<keyword evidence="4" id="KW-1185">Reference proteome</keyword>
<proteinExistence type="predicted"/>
<sequence length="287" mass="31101">MRSMGFSGLIVLCLLGFVGGAPIQTGVILSPYKLPAPEKLMIHSTADSQTLDLQTETENGTSNEVIAKILETFAKNNLQNIGKILVKIIGDFLRKSPKTQYFADIAEMAAETVVNHLADHISKRVYEVTKDVRYNDLKNGGKGDLKKIVIGAILSSKEPLKVAIARAIEKKAEELKKKAGTWNENLADISQDKIAKIPGVDKELSSAIRKLIVSAGDNLTNEAYQKIKSPGKDKIIGKFVDHAYNGAAALAKASGEKFGAIARVVADLQGILIKDFIESDITQNPFI</sequence>
<feature type="coiled-coil region" evidence="1">
    <location>
        <begin position="165"/>
        <end position="192"/>
    </location>
</feature>
<gene>
    <name evidence="3" type="ORF">DdX_15105</name>
</gene>
<accession>A0AAD4QY00</accession>
<name>A0AAD4QY00_9BILA</name>
<feature type="chain" id="PRO_5042098865" evidence="2">
    <location>
        <begin position="21"/>
        <end position="287"/>
    </location>
</feature>
<reference evidence="3" key="1">
    <citation type="submission" date="2022-01" db="EMBL/GenBank/DDBJ databases">
        <title>Genome Sequence Resource for Two Populations of Ditylenchus destructor, the Migratory Endoparasitic Phytonematode.</title>
        <authorList>
            <person name="Zhang H."/>
            <person name="Lin R."/>
            <person name="Xie B."/>
        </authorList>
    </citation>
    <scope>NUCLEOTIDE SEQUENCE</scope>
    <source>
        <strain evidence="3">BazhouSP</strain>
    </source>
</reference>
<protein>
    <submittedName>
        <fullName evidence="3">Uncharacterized protein</fullName>
    </submittedName>
</protein>
<dbReference type="Proteomes" id="UP001201812">
    <property type="component" value="Unassembled WGS sequence"/>
</dbReference>
<keyword evidence="2" id="KW-0732">Signal</keyword>
<feature type="signal peptide" evidence="2">
    <location>
        <begin position="1"/>
        <end position="20"/>
    </location>
</feature>
<evidence type="ECO:0000313" key="4">
    <source>
        <dbReference type="Proteomes" id="UP001201812"/>
    </source>
</evidence>
<dbReference type="AlphaFoldDB" id="A0AAD4QY00"/>
<organism evidence="3 4">
    <name type="scientific">Ditylenchus destructor</name>
    <dbReference type="NCBI Taxonomy" id="166010"/>
    <lineage>
        <taxon>Eukaryota</taxon>
        <taxon>Metazoa</taxon>
        <taxon>Ecdysozoa</taxon>
        <taxon>Nematoda</taxon>
        <taxon>Chromadorea</taxon>
        <taxon>Rhabditida</taxon>
        <taxon>Tylenchina</taxon>
        <taxon>Tylenchomorpha</taxon>
        <taxon>Sphaerularioidea</taxon>
        <taxon>Anguinidae</taxon>
        <taxon>Anguininae</taxon>
        <taxon>Ditylenchus</taxon>
    </lineage>
</organism>